<dbReference type="GO" id="GO:0051607">
    <property type="term" value="P:defense response to virus"/>
    <property type="evidence" value="ECO:0007669"/>
    <property type="project" value="UniProtKB-KW"/>
</dbReference>
<name>A0ABD4YY44_9BURK</name>
<evidence type="ECO:0000256" key="3">
    <source>
        <dbReference type="ARBA" id="ARBA00022723"/>
    </source>
</evidence>
<evidence type="ECO:0000256" key="9">
    <source>
        <dbReference type="ARBA" id="ARBA00044145"/>
    </source>
</evidence>
<keyword evidence="5" id="KW-0067">ATP-binding</keyword>
<evidence type="ECO:0000256" key="4">
    <source>
        <dbReference type="ARBA" id="ARBA00022741"/>
    </source>
</evidence>
<comment type="caution">
    <text evidence="13">The sequence shown here is derived from an EMBL/GenBank/DDBJ whole genome shotgun (WGS) entry which is preliminary data.</text>
</comment>
<keyword evidence="4" id="KW-0547">Nucleotide-binding</keyword>
<evidence type="ECO:0000259" key="11">
    <source>
        <dbReference type="Pfam" id="PF18134"/>
    </source>
</evidence>
<evidence type="ECO:0000256" key="8">
    <source>
        <dbReference type="ARBA" id="ARBA00023118"/>
    </source>
</evidence>
<dbReference type="GO" id="GO:0009117">
    <property type="term" value="P:nucleotide metabolic process"/>
    <property type="evidence" value="ECO:0007669"/>
    <property type="project" value="UniProtKB-KW"/>
</dbReference>
<dbReference type="GO" id="GO:0005524">
    <property type="term" value="F:ATP binding"/>
    <property type="evidence" value="ECO:0007669"/>
    <property type="project" value="UniProtKB-KW"/>
</dbReference>
<accession>A0ABD4YY44</accession>
<feature type="domain" description="Adenylyl/Guanylyl and SMODS C-terminal sensor" evidence="11">
    <location>
        <begin position="413"/>
        <end position="521"/>
    </location>
</feature>
<keyword evidence="8" id="KW-0051">Antiviral defense</keyword>
<comment type="catalytic activity">
    <reaction evidence="10">
        <text>GTP + ATP = 3',3'-cGAMP + 2 diphosphate</text>
        <dbReference type="Rhea" id="RHEA:35647"/>
        <dbReference type="ChEBI" id="CHEBI:30616"/>
        <dbReference type="ChEBI" id="CHEBI:33019"/>
        <dbReference type="ChEBI" id="CHEBI:37565"/>
        <dbReference type="ChEBI" id="CHEBI:71501"/>
    </reaction>
    <physiologicalReaction direction="left-to-right" evidence="10">
        <dbReference type="Rhea" id="RHEA:35648"/>
    </physiologicalReaction>
</comment>
<keyword evidence="2" id="KW-0548">Nucleotidyltransferase</keyword>
<gene>
    <name evidence="13" type="ORF">N5C72_20230</name>
</gene>
<proteinExistence type="predicted"/>
<evidence type="ECO:0000256" key="5">
    <source>
        <dbReference type="ARBA" id="ARBA00022840"/>
    </source>
</evidence>
<sequence length="521" mass="57916">MNASRGIQIAEKQPVTGQGTQFLERLAEELDVPISRYQEASKRYDSVGSWLCRDASTLKDFNPDVYVQGSFRLGTPIRPVSDDEHYDIDLVCELSLSKGDYSQHNLKAMLGHEMQLYAEAHSMQRPSEGRRCWTLDYAEGAQFHLDALPALPDGQIKRQLLIEANLSDAWASSAIAITDKDHPRYRSITTQWPHSNPRGYTKWFRSRMATNYRQIRAAMALEAQASVEEIPSYAVKTPLQQAVQILKRHRDVMFAGRPEHKPISVIITTLAGLSYLGERTVVEAVLGILQRMELHIAFDPTGNVLICNPTDPQENFADRWRDAPEKRASFYAWLHKVREDISIIAAQQNPQRIVEAASQSFGERQARAASGGAGRRSTSLARIYGAAVNLFAAAHKQSAPWPKGQVGSVSISKATWTGRGFSRPMRLHSNGQPLAKGASLSFHVTTDIPQPYEVYWQVVNTGAEAAVAGKLRGGFDQGKVDRGDITHKEDAAYVGAHTIECFIVKNRHLAARSGAFVVNVR</sequence>
<evidence type="ECO:0000259" key="12">
    <source>
        <dbReference type="Pfam" id="PF21654"/>
    </source>
</evidence>
<feature type="domain" description="Cyclic GMP-AMP synthase DncV-like nucleotidyltransferase" evidence="12">
    <location>
        <begin position="63"/>
        <end position="146"/>
    </location>
</feature>
<evidence type="ECO:0000256" key="1">
    <source>
        <dbReference type="ARBA" id="ARBA00022679"/>
    </source>
</evidence>
<evidence type="ECO:0000256" key="2">
    <source>
        <dbReference type="ARBA" id="ARBA00022695"/>
    </source>
</evidence>
<evidence type="ECO:0000313" key="13">
    <source>
        <dbReference type="EMBL" id="MDH1180417.1"/>
    </source>
</evidence>
<keyword evidence="7" id="KW-0546">Nucleotide metabolism</keyword>
<keyword evidence="6" id="KW-0460">Magnesium</keyword>
<dbReference type="GO" id="GO:0016779">
    <property type="term" value="F:nucleotidyltransferase activity"/>
    <property type="evidence" value="ECO:0007669"/>
    <property type="project" value="UniProtKB-KW"/>
</dbReference>
<dbReference type="CDD" id="cd05400">
    <property type="entry name" value="NT_2-5OAS_ClassI-CCAase"/>
    <property type="match status" value="1"/>
</dbReference>
<dbReference type="Pfam" id="PF18134">
    <property type="entry name" value="AGS_C"/>
    <property type="match status" value="1"/>
</dbReference>
<evidence type="ECO:0000256" key="7">
    <source>
        <dbReference type="ARBA" id="ARBA00023080"/>
    </source>
</evidence>
<keyword evidence="1" id="KW-0808">Transferase</keyword>
<keyword evidence="3" id="KW-0479">Metal-binding</keyword>
<dbReference type="Pfam" id="PF21654">
    <property type="entry name" value="DncV-like_NTFase"/>
    <property type="match status" value="1"/>
</dbReference>
<organism evidence="13 14">
    <name type="scientific">Achromobacter mucicolens</name>
    <dbReference type="NCBI Taxonomy" id="1389922"/>
    <lineage>
        <taxon>Bacteria</taxon>
        <taxon>Pseudomonadati</taxon>
        <taxon>Pseudomonadota</taxon>
        <taxon>Betaproteobacteria</taxon>
        <taxon>Burkholderiales</taxon>
        <taxon>Alcaligenaceae</taxon>
        <taxon>Achromobacter</taxon>
    </lineage>
</organism>
<dbReference type="EMBL" id="JAOBZK010000031">
    <property type="protein sequence ID" value="MDH1180417.1"/>
    <property type="molecule type" value="Genomic_DNA"/>
</dbReference>
<dbReference type="GO" id="GO:0046872">
    <property type="term" value="F:metal ion binding"/>
    <property type="evidence" value="ECO:0007669"/>
    <property type="project" value="UniProtKB-KW"/>
</dbReference>
<dbReference type="InterPro" id="IPR006116">
    <property type="entry name" value="NT_2-5OAS_ClassI-CCAase"/>
</dbReference>
<dbReference type="RefSeq" id="WP_279991655.1">
    <property type="nucleotide sequence ID" value="NZ_JAOBZK010000031.1"/>
</dbReference>
<evidence type="ECO:0000256" key="10">
    <source>
        <dbReference type="ARBA" id="ARBA00048304"/>
    </source>
</evidence>
<reference evidence="13 14" key="1">
    <citation type="submission" date="2022-09" db="EMBL/GenBank/DDBJ databases">
        <title>Intensive care unit water sources are persistently colonized with multi-drug resistant bacteria and are the site of extensive horizontal gene transfer of antibiotic resistance genes.</title>
        <authorList>
            <person name="Diorio-Toth L."/>
        </authorList>
    </citation>
    <scope>NUCLEOTIDE SEQUENCE [LARGE SCALE GENOMIC DNA]</scope>
    <source>
        <strain evidence="13 14">GD03967</strain>
    </source>
</reference>
<protein>
    <recommendedName>
        <fullName evidence="9">Cyclic GMP-AMP synthase</fullName>
    </recommendedName>
</protein>
<dbReference type="Proteomes" id="UP001158644">
    <property type="component" value="Unassembled WGS sequence"/>
</dbReference>
<dbReference type="AlphaFoldDB" id="A0ABD4YY44"/>
<dbReference type="InterPro" id="IPR040511">
    <property type="entry name" value="AGS_C"/>
</dbReference>
<dbReference type="InterPro" id="IPR048445">
    <property type="entry name" value="DncV-like_NTFase"/>
</dbReference>
<evidence type="ECO:0000256" key="6">
    <source>
        <dbReference type="ARBA" id="ARBA00022842"/>
    </source>
</evidence>
<evidence type="ECO:0000313" key="14">
    <source>
        <dbReference type="Proteomes" id="UP001158644"/>
    </source>
</evidence>